<feature type="region of interest" description="Disordered" evidence="1">
    <location>
        <begin position="227"/>
        <end position="272"/>
    </location>
</feature>
<feature type="compositionally biased region" description="Polar residues" evidence="1">
    <location>
        <begin position="259"/>
        <end position="272"/>
    </location>
</feature>
<proteinExistence type="predicted"/>
<evidence type="ECO:0000313" key="3">
    <source>
        <dbReference type="Proteomes" id="UP000092443"/>
    </source>
</evidence>
<keyword evidence="3" id="KW-1185">Reference proteome</keyword>
<dbReference type="AlphaFoldDB" id="A0A8U0W829"/>
<keyword evidence="2" id="KW-1133">Transmembrane helix</keyword>
<feature type="compositionally biased region" description="Low complexity" evidence="1">
    <location>
        <begin position="227"/>
        <end position="258"/>
    </location>
</feature>
<dbReference type="GeneID" id="119632443"/>
<gene>
    <name evidence="4" type="primary">LOC119632443</name>
</gene>
<feature type="transmembrane region" description="Helical" evidence="2">
    <location>
        <begin position="69"/>
        <end position="87"/>
    </location>
</feature>
<evidence type="ECO:0000256" key="2">
    <source>
        <dbReference type="SAM" id="Phobius"/>
    </source>
</evidence>
<sequence>MQSDNKNSLNINNLTLEVKRCKKEISDHIRTISFDEQSHYSHNNFRLPYNSMYKILLQQYQQLQQQQQLIIIILIILCVIIAEMHAATIRRQSRKPDIELDADINEPNINLLRHSAWENNNTIPTPTMIFNIMLNAIQQVPSSAGGVATLHDLNMKIYGDGVEHKLPPVLERIIQRIQTYFSVYRYTDTTKPVHLMFWPYKETIISTSTAIATTTTTTTMTIKPIKATKNTTTKSPLTSSQSQAQSTTTTSTPNQLQSVTKTENVNNTKFCK</sequence>
<evidence type="ECO:0000256" key="1">
    <source>
        <dbReference type="SAM" id="MobiDB-lite"/>
    </source>
</evidence>
<dbReference type="KEGG" id="gfs:119632443"/>
<reference evidence="4" key="1">
    <citation type="submission" date="2025-08" db="UniProtKB">
        <authorList>
            <consortium name="RefSeq"/>
        </authorList>
    </citation>
    <scope>IDENTIFICATION</scope>
    <source>
        <tissue evidence="4">Whole body pupa</tissue>
    </source>
</reference>
<dbReference type="Proteomes" id="UP000092443">
    <property type="component" value="Unplaced"/>
</dbReference>
<evidence type="ECO:0000313" key="4">
    <source>
        <dbReference type="RefSeq" id="XP_037881280.1"/>
    </source>
</evidence>
<protein>
    <submittedName>
        <fullName evidence="4">Uncharacterized protein LOC119632443</fullName>
    </submittedName>
</protein>
<dbReference type="RefSeq" id="XP_037881280.1">
    <property type="nucleotide sequence ID" value="XM_038025352.1"/>
</dbReference>
<accession>A0A8U0W829</accession>
<keyword evidence="2" id="KW-0472">Membrane</keyword>
<organism evidence="3 4">
    <name type="scientific">Glossina fuscipes</name>
    <dbReference type="NCBI Taxonomy" id="7396"/>
    <lineage>
        <taxon>Eukaryota</taxon>
        <taxon>Metazoa</taxon>
        <taxon>Ecdysozoa</taxon>
        <taxon>Arthropoda</taxon>
        <taxon>Hexapoda</taxon>
        <taxon>Insecta</taxon>
        <taxon>Pterygota</taxon>
        <taxon>Neoptera</taxon>
        <taxon>Endopterygota</taxon>
        <taxon>Diptera</taxon>
        <taxon>Brachycera</taxon>
        <taxon>Muscomorpha</taxon>
        <taxon>Hippoboscoidea</taxon>
        <taxon>Glossinidae</taxon>
        <taxon>Glossina</taxon>
    </lineage>
</organism>
<keyword evidence="2" id="KW-0812">Transmembrane</keyword>
<name>A0A8U0W829_9MUSC</name>